<evidence type="ECO:0000256" key="5">
    <source>
        <dbReference type="SAM" id="MobiDB-lite"/>
    </source>
</evidence>
<dbReference type="AlphaFoldDB" id="A0AAE1U667"/>
<dbReference type="EMBL" id="JAWZYT010001754">
    <property type="protein sequence ID" value="KAK4309411.1"/>
    <property type="molecule type" value="Genomic_DNA"/>
</dbReference>
<dbReference type="PANTHER" id="PTHR24256">
    <property type="entry name" value="TRYPTASE-RELATED"/>
    <property type="match status" value="1"/>
</dbReference>
<name>A0AAE1U667_9EUCA</name>
<dbReference type="Pfam" id="PF00089">
    <property type="entry name" value="Trypsin"/>
    <property type="match status" value="1"/>
</dbReference>
<evidence type="ECO:0000256" key="3">
    <source>
        <dbReference type="PROSITE-ProRule" id="PRU01005"/>
    </source>
</evidence>
<dbReference type="FunFam" id="2.40.10.10:FF:000068">
    <property type="entry name" value="transmembrane protease serine 2"/>
    <property type="match status" value="1"/>
</dbReference>
<keyword evidence="4" id="KW-0378">Hydrolase</keyword>
<dbReference type="PROSITE" id="PS00135">
    <property type="entry name" value="TRYPSIN_SER"/>
    <property type="match status" value="1"/>
</dbReference>
<dbReference type="PROSITE" id="PS00134">
    <property type="entry name" value="TRYPSIN_HIS"/>
    <property type="match status" value="1"/>
</dbReference>
<dbReference type="InterPro" id="IPR033116">
    <property type="entry name" value="TRYPSIN_SER"/>
</dbReference>
<feature type="region of interest" description="Disordered" evidence="5">
    <location>
        <begin position="608"/>
        <end position="653"/>
    </location>
</feature>
<evidence type="ECO:0000256" key="2">
    <source>
        <dbReference type="ARBA" id="ARBA00024195"/>
    </source>
</evidence>
<evidence type="ECO:0000259" key="6">
    <source>
        <dbReference type="PROSITE" id="PS50240"/>
    </source>
</evidence>
<feature type="disulfide bond" evidence="3">
    <location>
        <begin position="24"/>
        <end position="58"/>
    </location>
</feature>
<keyword evidence="4" id="KW-0720">Serine protease</keyword>
<dbReference type="InterPro" id="IPR009003">
    <property type="entry name" value="Peptidase_S1_PA"/>
</dbReference>
<dbReference type="SMART" id="SM00254">
    <property type="entry name" value="ShKT"/>
    <property type="match status" value="3"/>
</dbReference>
<keyword evidence="4" id="KW-0645">Protease</keyword>
<comment type="caution">
    <text evidence="8">The sequence shown here is derived from an EMBL/GenBank/DDBJ whole genome shotgun (WGS) entry which is preliminary data.</text>
</comment>
<evidence type="ECO:0000256" key="4">
    <source>
        <dbReference type="RuleBase" id="RU363034"/>
    </source>
</evidence>
<feature type="domain" description="ShKT" evidence="7">
    <location>
        <begin position="24"/>
        <end position="58"/>
    </location>
</feature>
<evidence type="ECO:0000313" key="8">
    <source>
        <dbReference type="EMBL" id="KAK4309411.1"/>
    </source>
</evidence>
<dbReference type="SUPFAM" id="SSF50494">
    <property type="entry name" value="Trypsin-like serine proteases"/>
    <property type="match status" value="1"/>
</dbReference>
<dbReference type="GO" id="GO:0004252">
    <property type="term" value="F:serine-type endopeptidase activity"/>
    <property type="evidence" value="ECO:0007669"/>
    <property type="project" value="InterPro"/>
</dbReference>
<keyword evidence="1 3" id="KW-1015">Disulfide bond</keyword>
<dbReference type="PRINTS" id="PR00722">
    <property type="entry name" value="CHYMOTRYPSIN"/>
</dbReference>
<dbReference type="InterPro" id="IPR051487">
    <property type="entry name" value="Ser/Thr_Proteases_Immune/Dev"/>
</dbReference>
<dbReference type="InterPro" id="IPR003582">
    <property type="entry name" value="ShKT_dom"/>
</dbReference>
<dbReference type="InterPro" id="IPR001254">
    <property type="entry name" value="Trypsin_dom"/>
</dbReference>
<feature type="region of interest" description="Disordered" evidence="5">
    <location>
        <begin position="1"/>
        <end position="24"/>
    </location>
</feature>
<reference evidence="8" key="1">
    <citation type="submission" date="2023-11" db="EMBL/GenBank/DDBJ databases">
        <title>Genome assemblies of two species of porcelain crab, Petrolisthes cinctipes and Petrolisthes manimaculis (Anomura: Porcellanidae).</title>
        <authorList>
            <person name="Angst P."/>
        </authorList>
    </citation>
    <scope>NUCLEOTIDE SEQUENCE</scope>
    <source>
        <strain evidence="8">PB745_02</strain>
        <tissue evidence="8">Gill</tissue>
    </source>
</reference>
<evidence type="ECO:0000256" key="1">
    <source>
        <dbReference type="ARBA" id="ARBA00023157"/>
    </source>
</evidence>
<dbReference type="InterPro" id="IPR018114">
    <property type="entry name" value="TRYPSIN_HIS"/>
</dbReference>
<keyword evidence="9" id="KW-1185">Reference proteome</keyword>
<dbReference type="GO" id="GO:0006508">
    <property type="term" value="P:proteolysis"/>
    <property type="evidence" value="ECO:0007669"/>
    <property type="project" value="UniProtKB-KW"/>
</dbReference>
<protein>
    <submittedName>
        <fullName evidence="8">Uncharacterized protein</fullName>
    </submittedName>
</protein>
<dbReference type="InterPro" id="IPR043504">
    <property type="entry name" value="Peptidase_S1_PA_chymotrypsin"/>
</dbReference>
<feature type="region of interest" description="Disordered" evidence="5">
    <location>
        <begin position="817"/>
        <end position="877"/>
    </location>
</feature>
<dbReference type="SMART" id="SM00020">
    <property type="entry name" value="Tryp_SPc"/>
    <property type="match status" value="1"/>
</dbReference>
<evidence type="ECO:0000259" key="7">
    <source>
        <dbReference type="PROSITE" id="PS51670"/>
    </source>
</evidence>
<dbReference type="PROSITE" id="PS50240">
    <property type="entry name" value="TRYPSIN_DOM"/>
    <property type="match status" value="1"/>
</dbReference>
<organism evidence="8 9">
    <name type="scientific">Petrolisthes manimaculis</name>
    <dbReference type="NCBI Taxonomy" id="1843537"/>
    <lineage>
        <taxon>Eukaryota</taxon>
        <taxon>Metazoa</taxon>
        <taxon>Ecdysozoa</taxon>
        <taxon>Arthropoda</taxon>
        <taxon>Crustacea</taxon>
        <taxon>Multicrustacea</taxon>
        <taxon>Malacostraca</taxon>
        <taxon>Eumalacostraca</taxon>
        <taxon>Eucarida</taxon>
        <taxon>Decapoda</taxon>
        <taxon>Pleocyemata</taxon>
        <taxon>Anomura</taxon>
        <taxon>Galatheoidea</taxon>
        <taxon>Porcellanidae</taxon>
        <taxon>Petrolisthes</taxon>
    </lineage>
</organism>
<comment type="similarity">
    <text evidence="2">Belongs to the peptidase S1 family. CLIP subfamily.</text>
</comment>
<comment type="caution">
    <text evidence="3">Lacks conserved residue(s) required for the propagation of feature annotation.</text>
</comment>
<feature type="disulfide bond" evidence="3">
    <location>
        <begin position="67"/>
        <end position="101"/>
    </location>
</feature>
<sequence>MEFTGIVAVGGTTREEDNTEESSCRDLDPQCEEFAASGECEGNPVYMEVACQDSCGTCIPQSNVKGCSDQREECPGWGQRGECNLNPAFMNVNCPLTCNSCPPAGPEDCVDQHEFCFLGSLLGLCRTNPSFYLIFCADSCRRFIPVCVQGNRVRISQRLRDRANKIQGRSSSTVPDLCFSRALGFEVECGIVPNTNRARRTRRNATENTTPANRNRRVTEHLPLHTNIHTSPSNISSQGEAAFGMHATNISSTNRVPVGETCSEMHKTISVTPVKVHAALAPADHVTGTETFLKTHRNSSVTHRSFTNNSLYTKSNTLDWNILAWWILVEGLGKGIKLGEMQLDLFLGSRGRDSDTDFDAVASRQEELDLIEICCFNETPTTTFPDQFETTKDFTGRRSSWENYGIWDEGGIGDGNVLEKLDRAWDYYDDDLNIYKEVWEEEDGVVMPGKSNNVGEDSKHMIKQQTSIEGSNGTVNYVQELADKKENQHNLVNKQFNEKKRMDKEIDIREEIYSERGLWEREGRAEELNLTTSSIPFPASHFDEIEARQEDICANVICPEPKPPESDLCNLQLGILNMTVNMCMVIPTTVISAGILIAGLLPLALPPPQLPPPPPPQFPPSQIPPQQPPPQSPPQSSPSPSPPSPPPSPSVPLLPLPLPEVRIRSLVPYCSGEGYLSLVERLQRLTTGNTGRPLNPIAASLTVAVNHCKYGVGTGDATVGSVPEAPPQLAFPTVTSILLRDREANISLQKPQRWPGLSMPALDLYLGGKQPPPPPSTTTTTTTSTTNATIITTVLLTNGTVFSNTSQVFVGVRPDIAVPSETPTFSDGALGGDGAPVDDGELGGEGVPDGNDTTGDGTPESPGESEGPKPVTEESLRSRESFACGGALISPYHVLTAAHCLIAPGISEDTTTRFQKPSVVRLGEVDFERVDESQAFDYKVAGVQVHEGYALPAKYNDIAIITLENRVEFTSALRPYCLPQRQDELVGRRCTVSGWGRRPGELASTVLHNVEVEVVSREECESAYLNDTVTRPIFEIDYPDGVTPVVLCAGKINNVCRGDSGGPLVLEEAGIQQEVGVVSTGYGCGSVLYPGLYTRIDQFTAWIEAEIYGAC</sequence>
<dbReference type="Gene3D" id="2.40.10.10">
    <property type="entry name" value="Trypsin-like serine proteases"/>
    <property type="match status" value="1"/>
</dbReference>
<dbReference type="Pfam" id="PF01549">
    <property type="entry name" value="ShK"/>
    <property type="match status" value="3"/>
</dbReference>
<feature type="domain" description="ShKT" evidence="7">
    <location>
        <begin position="67"/>
        <end position="101"/>
    </location>
</feature>
<evidence type="ECO:0000313" key="9">
    <source>
        <dbReference type="Proteomes" id="UP001292094"/>
    </source>
</evidence>
<dbReference type="Proteomes" id="UP001292094">
    <property type="component" value="Unassembled WGS sequence"/>
</dbReference>
<dbReference type="CDD" id="cd00190">
    <property type="entry name" value="Tryp_SPc"/>
    <property type="match status" value="1"/>
</dbReference>
<dbReference type="InterPro" id="IPR001314">
    <property type="entry name" value="Peptidase_S1A"/>
</dbReference>
<feature type="domain" description="Peptidase S1" evidence="6">
    <location>
        <begin position="841"/>
        <end position="1108"/>
    </location>
</feature>
<proteinExistence type="inferred from homology"/>
<accession>A0AAE1U667</accession>
<gene>
    <name evidence="8" type="ORF">Pmani_018957</name>
</gene>
<dbReference type="PROSITE" id="PS51670">
    <property type="entry name" value="SHKT"/>
    <property type="match status" value="2"/>
</dbReference>